<accession>A0AAV7I065</accession>
<dbReference type="Proteomes" id="UP000826195">
    <property type="component" value="Unassembled WGS sequence"/>
</dbReference>
<organism evidence="1 2">
    <name type="scientific">Cotesia glomerata</name>
    <name type="common">Lepidopteran parasitic wasp</name>
    <name type="synonym">Apanteles glomeratus</name>
    <dbReference type="NCBI Taxonomy" id="32391"/>
    <lineage>
        <taxon>Eukaryota</taxon>
        <taxon>Metazoa</taxon>
        <taxon>Ecdysozoa</taxon>
        <taxon>Arthropoda</taxon>
        <taxon>Hexapoda</taxon>
        <taxon>Insecta</taxon>
        <taxon>Pterygota</taxon>
        <taxon>Neoptera</taxon>
        <taxon>Endopterygota</taxon>
        <taxon>Hymenoptera</taxon>
        <taxon>Apocrita</taxon>
        <taxon>Ichneumonoidea</taxon>
        <taxon>Braconidae</taxon>
        <taxon>Microgastrinae</taxon>
        <taxon>Cotesia</taxon>
    </lineage>
</organism>
<proteinExistence type="predicted"/>
<sequence length="127" mass="14339">MSRVANILARSKLLMLSHLSLPVLLVLFTLIAENFVAASEFPERECCDPIYPIPEPTSKAPSVPTPTGRSEGSGFKRCRYFRATYFAAVSSTRNEVALGLFLCSVERLWLEETCYSFACYPRTLRRH</sequence>
<keyword evidence="2" id="KW-1185">Reference proteome</keyword>
<evidence type="ECO:0000313" key="2">
    <source>
        <dbReference type="Proteomes" id="UP000826195"/>
    </source>
</evidence>
<comment type="caution">
    <text evidence="1">The sequence shown here is derived from an EMBL/GenBank/DDBJ whole genome shotgun (WGS) entry which is preliminary data.</text>
</comment>
<evidence type="ECO:0008006" key="3">
    <source>
        <dbReference type="Google" id="ProtNLM"/>
    </source>
</evidence>
<dbReference type="AlphaFoldDB" id="A0AAV7I065"/>
<reference evidence="1 2" key="1">
    <citation type="journal article" date="2021" name="J. Hered.">
        <title>A chromosome-level genome assembly of the parasitoid wasp, Cotesia glomerata (Hymenoptera: Braconidae).</title>
        <authorList>
            <person name="Pinto B.J."/>
            <person name="Weis J.J."/>
            <person name="Gamble T."/>
            <person name="Ode P.J."/>
            <person name="Paul R."/>
            <person name="Zaspel J.M."/>
        </authorList>
    </citation>
    <scope>NUCLEOTIDE SEQUENCE [LARGE SCALE GENOMIC DNA]</scope>
    <source>
        <strain evidence="1">CgM1</strain>
    </source>
</reference>
<name>A0AAV7I065_COTGL</name>
<gene>
    <name evidence="1" type="ORF">KQX54_018169</name>
</gene>
<protein>
    <recommendedName>
        <fullName evidence="3">Secreted protein</fullName>
    </recommendedName>
</protein>
<evidence type="ECO:0000313" key="1">
    <source>
        <dbReference type="EMBL" id="KAH0540537.1"/>
    </source>
</evidence>
<dbReference type="EMBL" id="JAHXZJ010002609">
    <property type="protein sequence ID" value="KAH0540537.1"/>
    <property type="molecule type" value="Genomic_DNA"/>
</dbReference>